<proteinExistence type="predicted"/>
<evidence type="ECO:0000313" key="3">
    <source>
        <dbReference type="Proteomes" id="UP001597111"/>
    </source>
</evidence>
<dbReference type="AlphaFoldDB" id="A0ABD6B881"/>
<evidence type="ECO:0000256" key="1">
    <source>
        <dbReference type="SAM" id="Phobius"/>
    </source>
</evidence>
<feature type="transmembrane region" description="Helical" evidence="1">
    <location>
        <begin position="12"/>
        <end position="33"/>
    </location>
</feature>
<dbReference type="RefSeq" id="WP_379732161.1">
    <property type="nucleotide sequence ID" value="NZ_JBHSWZ010000220.1"/>
</dbReference>
<feature type="transmembrane region" description="Helical" evidence="1">
    <location>
        <begin position="101"/>
        <end position="119"/>
    </location>
</feature>
<accession>A0ABD6B881</accession>
<keyword evidence="1" id="KW-1133">Transmembrane helix</keyword>
<sequence>MFEWLFPGWTSPGLLTALVVARTLCNLGLTAAIREASESAVAVAAGGALTVATTTLTVGVLRGTFGITASHVESLLQLALLVLAGVVVLREGGTRGRNWAILASAGAVLLYLFSIPLFGEATVAP</sequence>
<organism evidence="2 3">
    <name type="scientific">Halolamina salina</name>
    <dbReference type="NCBI Taxonomy" id="1220023"/>
    <lineage>
        <taxon>Archaea</taxon>
        <taxon>Methanobacteriati</taxon>
        <taxon>Methanobacteriota</taxon>
        <taxon>Stenosarchaea group</taxon>
        <taxon>Halobacteria</taxon>
        <taxon>Halobacteriales</taxon>
        <taxon>Haloferacaceae</taxon>
    </lineage>
</organism>
<dbReference type="EMBL" id="JBHUDH010000141">
    <property type="protein sequence ID" value="MFD1527044.1"/>
    <property type="molecule type" value="Genomic_DNA"/>
</dbReference>
<keyword evidence="1" id="KW-0472">Membrane</keyword>
<protein>
    <submittedName>
        <fullName evidence="2">Uncharacterized protein</fullName>
    </submittedName>
</protein>
<keyword evidence="1" id="KW-0812">Transmembrane</keyword>
<evidence type="ECO:0000313" key="2">
    <source>
        <dbReference type="EMBL" id="MFD1527044.1"/>
    </source>
</evidence>
<name>A0ABD6B881_9EURY</name>
<feature type="transmembrane region" description="Helical" evidence="1">
    <location>
        <begin position="40"/>
        <end position="61"/>
    </location>
</feature>
<reference evidence="2 3" key="1">
    <citation type="journal article" date="2019" name="Int. J. Syst. Evol. Microbiol.">
        <title>The Global Catalogue of Microorganisms (GCM) 10K type strain sequencing project: providing services to taxonomists for standard genome sequencing and annotation.</title>
        <authorList>
            <consortium name="The Broad Institute Genomics Platform"/>
            <consortium name="The Broad Institute Genome Sequencing Center for Infectious Disease"/>
            <person name="Wu L."/>
            <person name="Ma J."/>
        </authorList>
    </citation>
    <scope>NUCLEOTIDE SEQUENCE [LARGE SCALE GENOMIC DNA]</scope>
    <source>
        <strain evidence="2 3">CGMCC 1.12285</strain>
    </source>
</reference>
<dbReference type="Proteomes" id="UP001597111">
    <property type="component" value="Unassembled WGS sequence"/>
</dbReference>
<gene>
    <name evidence="2" type="ORF">ACFR9S_12190</name>
</gene>
<feature type="transmembrane region" description="Helical" evidence="1">
    <location>
        <begin position="67"/>
        <end position="89"/>
    </location>
</feature>
<comment type="caution">
    <text evidence="2">The sequence shown here is derived from an EMBL/GenBank/DDBJ whole genome shotgun (WGS) entry which is preliminary data.</text>
</comment>
<keyword evidence="3" id="KW-1185">Reference proteome</keyword>